<keyword evidence="2 3" id="KW-0040">ANK repeat</keyword>
<dbReference type="InterPro" id="IPR036770">
    <property type="entry name" value="Ankyrin_rpt-contain_sf"/>
</dbReference>
<keyword evidence="1" id="KW-0677">Repeat</keyword>
<accession>A0A9P3BCM6</accession>
<dbReference type="Gene3D" id="1.25.40.20">
    <property type="entry name" value="Ankyrin repeat-containing domain"/>
    <property type="match status" value="1"/>
</dbReference>
<dbReference type="GeneID" id="67003354"/>
<evidence type="ECO:0008006" key="7">
    <source>
        <dbReference type="Google" id="ProtNLM"/>
    </source>
</evidence>
<evidence type="ECO:0000313" key="6">
    <source>
        <dbReference type="Proteomes" id="UP001043456"/>
    </source>
</evidence>
<protein>
    <recommendedName>
        <fullName evidence="7">Ankyrin repeat-containing domain protein</fullName>
    </recommendedName>
</protein>
<feature type="repeat" description="ANK" evidence="3">
    <location>
        <begin position="134"/>
        <end position="166"/>
    </location>
</feature>
<dbReference type="SUPFAM" id="SSF48403">
    <property type="entry name" value="Ankyrin repeat"/>
    <property type="match status" value="1"/>
</dbReference>
<dbReference type="OrthoDB" id="10057496at2759"/>
<evidence type="ECO:0000256" key="4">
    <source>
        <dbReference type="SAM" id="MobiDB-lite"/>
    </source>
</evidence>
<dbReference type="PANTHER" id="PTHR24180:SF45">
    <property type="entry name" value="POLY [ADP-RIBOSE] POLYMERASE TANKYRASE"/>
    <property type="match status" value="1"/>
</dbReference>
<proteinExistence type="predicted"/>
<dbReference type="AlphaFoldDB" id="A0A9P3BCM6"/>
<feature type="compositionally biased region" description="Low complexity" evidence="4">
    <location>
        <begin position="226"/>
        <end position="252"/>
    </location>
</feature>
<reference evidence="5 6" key="1">
    <citation type="submission" date="2018-10" db="EMBL/GenBank/DDBJ databases">
        <title>Pan-genome distribution and transcriptional activeness of fungal secondary metabolism genes in Aspergillus section Fumigati.</title>
        <authorList>
            <person name="Takahashi H."/>
            <person name="Umemura M."/>
            <person name="Ninomiya A."/>
            <person name="Kusuya Y."/>
            <person name="Urayama S."/>
            <person name="Shimizu M."/>
            <person name="Watanabe A."/>
            <person name="Kamei K."/>
            <person name="Yaguchi T."/>
            <person name="Hagiwara D."/>
        </authorList>
    </citation>
    <scope>NUCLEOTIDE SEQUENCE [LARGE SCALE GENOMIC DNA]</scope>
    <source>
        <strain evidence="5 6">IFM 55266</strain>
    </source>
</reference>
<keyword evidence="6" id="KW-1185">Reference proteome</keyword>
<gene>
    <name evidence="5" type="ORF">Asppvi_004742</name>
</gene>
<evidence type="ECO:0000256" key="2">
    <source>
        <dbReference type="ARBA" id="ARBA00023043"/>
    </source>
</evidence>
<dbReference type="InterPro" id="IPR051637">
    <property type="entry name" value="Ank_repeat_dom-contain_49"/>
</dbReference>
<sequence>MSTSTSTPVTLSFEAIDDLIYDARAGDLDALKADLAAQGKEHNCPEAWIIASAIDAEPEAEGGTGSCLLHFPAANGNAGMPSLYSTQLYSLILWMARLTDTEILNFLLATLTAQSAAPLSAEQIAAVINHRNHSGNTPLHWAALNTHLECVKALVEAGADIAIKNDAGLDAIFLAERTAWSTEEEGKEAEGAGEASAEEEGAGEMSKGRQVVEWLLSSDKAGDLEGGLSVSAGVGAEGSASASASASGSGEAMDVDEKK</sequence>
<dbReference type="PANTHER" id="PTHR24180">
    <property type="entry name" value="CYCLIN-DEPENDENT KINASE INHIBITOR 2C-RELATED"/>
    <property type="match status" value="1"/>
</dbReference>
<feature type="region of interest" description="Disordered" evidence="4">
    <location>
        <begin position="182"/>
        <end position="210"/>
    </location>
</feature>
<dbReference type="SMART" id="SM00248">
    <property type="entry name" value="ANK"/>
    <property type="match status" value="1"/>
</dbReference>
<name>A0A9P3BCM6_9EURO</name>
<comment type="caution">
    <text evidence="5">The sequence shown here is derived from an EMBL/GenBank/DDBJ whole genome shotgun (WGS) entry which is preliminary data.</text>
</comment>
<evidence type="ECO:0000256" key="3">
    <source>
        <dbReference type="PROSITE-ProRule" id="PRU00023"/>
    </source>
</evidence>
<dbReference type="InterPro" id="IPR002110">
    <property type="entry name" value="Ankyrin_rpt"/>
</dbReference>
<dbReference type="PROSITE" id="PS50297">
    <property type="entry name" value="ANK_REP_REGION"/>
    <property type="match status" value="1"/>
</dbReference>
<feature type="region of interest" description="Disordered" evidence="4">
    <location>
        <begin position="222"/>
        <end position="259"/>
    </location>
</feature>
<organism evidence="5 6">
    <name type="scientific">Aspergillus pseudoviridinutans</name>
    <dbReference type="NCBI Taxonomy" id="1517512"/>
    <lineage>
        <taxon>Eukaryota</taxon>
        <taxon>Fungi</taxon>
        <taxon>Dikarya</taxon>
        <taxon>Ascomycota</taxon>
        <taxon>Pezizomycotina</taxon>
        <taxon>Eurotiomycetes</taxon>
        <taxon>Eurotiomycetidae</taxon>
        <taxon>Eurotiales</taxon>
        <taxon>Aspergillaceae</taxon>
        <taxon>Aspergillus</taxon>
        <taxon>Aspergillus subgen. Fumigati</taxon>
    </lineage>
</organism>
<dbReference type="Proteomes" id="UP001043456">
    <property type="component" value="Unassembled WGS sequence"/>
</dbReference>
<evidence type="ECO:0000313" key="5">
    <source>
        <dbReference type="EMBL" id="GIJ85878.1"/>
    </source>
</evidence>
<dbReference type="RefSeq" id="XP_043156625.1">
    <property type="nucleotide sequence ID" value="XM_043300690.1"/>
</dbReference>
<dbReference type="EMBL" id="BHVY01000003">
    <property type="protein sequence ID" value="GIJ85878.1"/>
    <property type="molecule type" value="Genomic_DNA"/>
</dbReference>
<dbReference type="PROSITE" id="PS50088">
    <property type="entry name" value="ANK_REPEAT"/>
    <property type="match status" value="1"/>
</dbReference>
<dbReference type="Pfam" id="PF00023">
    <property type="entry name" value="Ank"/>
    <property type="match status" value="1"/>
</dbReference>
<evidence type="ECO:0000256" key="1">
    <source>
        <dbReference type="ARBA" id="ARBA00022737"/>
    </source>
</evidence>